<dbReference type="PRINTS" id="PR00420">
    <property type="entry name" value="RNGMNOXGNASE"/>
</dbReference>
<dbReference type="InterPro" id="IPR051205">
    <property type="entry name" value="UbiH/COQ6_monooxygenase"/>
</dbReference>
<dbReference type="NCBIfam" id="TIGR01988">
    <property type="entry name" value="Ubi-OHases"/>
    <property type="match status" value="1"/>
</dbReference>
<dbReference type="EMBL" id="JBBYXI010000002">
    <property type="protein sequence ID" value="MEN3930874.1"/>
    <property type="molecule type" value="Genomic_DNA"/>
</dbReference>
<dbReference type="SUPFAM" id="SSF51905">
    <property type="entry name" value="FAD/NAD(P)-binding domain"/>
    <property type="match status" value="1"/>
</dbReference>
<comment type="cofactor">
    <cofactor evidence="1">
        <name>FAD</name>
        <dbReference type="ChEBI" id="CHEBI:57692"/>
    </cofactor>
</comment>
<keyword evidence="6" id="KW-0560">Oxidoreductase</keyword>
<dbReference type="InterPro" id="IPR036188">
    <property type="entry name" value="FAD/NAD-bd_sf"/>
</dbReference>
<organism evidence="9 10">
    <name type="scientific">Hohaiivirga grylli</name>
    <dbReference type="NCBI Taxonomy" id="3133970"/>
    <lineage>
        <taxon>Bacteria</taxon>
        <taxon>Pseudomonadati</taxon>
        <taxon>Pseudomonadota</taxon>
        <taxon>Alphaproteobacteria</taxon>
        <taxon>Hyphomicrobiales</taxon>
        <taxon>Methylobacteriaceae</taxon>
        <taxon>Hohaiivirga</taxon>
    </lineage>
</organism>
<keyword evidence="5" id="KW-0274">FAD</keyword>
<dbReference type="InterPro" id="IPR002938">
    <property type="entry name" value="FAD-bd"/>
</dbReference>
<comment type="similarity">
    <text evidence="3">Belongs to the UbiH/COQ6 family.</text>
</comment>
<evidence type="ECO:0000256" key="4">
    <source>
        <dbReference type="ARBA" id="ARBA00022630"/>
    </source>
</evidence>
<comment type="caution">
    <text evidence="9">The sequence shown here is derived from an EMBL/GenBank/DDBJ whole genome shotgun (WGS) entry which is preliminary data.</text>
</comment>
<keyword evidence="7" id="KW-0503">Monooxygenase</keyword>
<proteinExistence type="inferred from homology"/>
<keyword evidence="10" id="KW-1185">Reference proteome</keyword>
<protein>
    <submittedName>
        <fullName evidence="9">UbiH/UbiF family hydroxylase</fullName>
    </submittedName>
</protein>
<feature type="domain" description="FAD-binding" evidence="8">
    <location>
        <begin position="8"/>
        <end position="336"/>
    </location>
</feature>
<sequence>MKGAEPFDIAVVGSGAVGLTAALTFSREGYKTCLIGPKNFVRDGRTVALFQGAICFLDAIGLWRKLSDNAAPLEGMRIIDDTGNLFHTPPALFKATEIGEDAFGWNITNVGLLEQLTEAVENRPEIIRIPEFASSYSTTEDYAEIKTSDGQIIKASLVIAADGKRSALRHQAGIVDKTWSYPQSALTTILSHELSHQNISTEFHTREGPFTLVPLKGKRSSLVWLTSPSKATDLLALPEEELAQSIEMQAKFMLGKMKIDGPKAAVPMSGLSVESYIGPRLALVGETAHAFPPIGAQGLNLGLRDIANLRDIIVEAQGADIGAADVLKRYHKGRKQDVDVRTLGIDMLNRALLSHALPVDWLRTNGLLALMGIKPLRQMVMKMGMRPVTHTPQLMQGSVRFQ</sequence>
<keyword evidence="4" id="KW-0285">Flavoprotein</keyword>
<dbReference type="InterPro" id="IPR010971">
    <property type="entry name" value="UbiH/COQ6"/>
</dbReference>
<evidence type="ECO:0000313" key="9">
    <source>
        <dbReference type="EMBL" id="MEN3930874.1"/>
    </source>
</evidence>
<comment type="pathway">
    <text evidence="2">Cofactor biosynthesis; ubiquinone biosynthesis.</text>
</comment>
<evidence type="ECO:0000256" key="1">
    <source>
        <dbReference type="ARBA" id="ARBA00001974"/>
    </source>
</evidence>
<dbReference type="PANTHER" id="PTHR43876">
    <property type="entry name" value="UBIQUINONE BIOSYNTHESIS MONOOXYGENASE COQ6, MITOCHONDRIAL"/>
    <property type="match status" value="1"/>
</dbReference>
<dbReference type="Pfam" id="PF01494">
    <property type="entry name" value="FAD_binding_3"/>
    <property type="match status" value="1"/>
</dbReference>
<evidence type="ECO:0000313" key="10">
    <source>
        <dbReference type="Proteomes" id="UP001418637"/>
    </source>
</evidence>
<name>A0ABV0BIQ3_9HYPH</name>
<evidence type="ECO:0000256" key="3">
    <source>
        <dbReference type="ARBA" id="ARBA00005349"/>
    </source>
</evidence>
<evidence type="ECO:0000256" key="7">
    <source>
        <dbReference type="ARBA" id="ARBA00023033"/>
    </source>
</evidence>
<evidence type="ECO:0000259" key="8">
    <source>
        <dbReference type="Pfam" id="PF01494"/>
    </source>
</evidence>
<reference evidence="9 10" key="1">
    <citation type="submission" date="2024-04" db="EMBL/GenBank/DDBJ databases">
        <title>A novel species isolated from cricket.</title>
        <authorList>
            <person name="Wang H.-C."/>
        </authorList>
    </citation>
    <scope>NUCLEOTIDE SEQUENCE [LARGE SCALE GENOMIC DNA]</scope>
    <source>
        <strain evidence="9 10">WL0021</strain>
    </source>
</reference>
<dbReference type="PANTHER" id="PTHR43876:SF7">
    <property type="entry name" value="UBIQUINONE BIOSYNTHESIS MONOOXYGENASE COQ6, MITOCHONDRIAL"/>
    <property type="match status" value="1"/>
</dbReference>
<dbReference type="Proteomes" id="UP001418637">
    <property type="component" value="Unassembled WGS sequence"/>
</dbReference>
<evidence type="ECO:0000256" key="6">
    <source>
        <dbReference type="ARBA" id="ARBA00023002"/>
    </source>
</evidence>
<accession>A0ABV0BIQ3</accession>
<evidence type="ECO:0000256" key="2">
    <source>
        <dbReference type="ARBA" id="ARBA00004749"/>
    </source>
</evidence>
<dbReference type="RefSeq" id="WP_346336897.1">
    <property type="nucleotide sequence ID" value="NZ_JBBYXI010000002.1"/>
</dbReference>
<evidence type="ECO:0000256" key="5">
    <source>
        <dbReference type="ARBA" id="ARBA00022827"/>
    </source>
</evidence>
<gene>
    <name evidence="9" type="ORF">WJT86_07360</name>
</gene>
<dbReference type="NCBIfam" id="NF005691">
    <property type="entry name" value="PRK07494.1"/>
    <property type="match status" value="1"/>
</dbReference>
<dbReference type="Gene3D" id="3.50.50.60">
    <property type="entry name" value="FAD/NAD(P)-binding domain"/>
    <property type="match status" value="2"/>
</dbReference>